<dbReference type="Gene3D" id="3.40.50.300">
    <property type="entry name" value="P-loop containing nucleotide triphosphate hydrolases"/>
    <property type="match status" value="1"/>
</dbReference>
<comment type="caution">
    <text evidence="9">The sequence shown here is derived from an EMBL/GenBank/DDBJ whole genome shotgun (WGS) entry which is preliminary data.</text>
</comment>
<name>A0ABW5VT38_9MICO</name>
<evidence type="ECO:0000256" key="3">
    <source>
        <dbReference type="ARBA" id="ARBA00022475"/>
    </source>
</evidence>
<comment type="similarity">
    <text evidence="2">Belongs to the VirD4/TraG family.</text>
</comment>
<feature type="transmembrane region" description="Helical" evidence="8">
    <location>
        <begin position="76"/>
        <end position="97"/>
    </location>
</feature>
<evidence type="ECO:0000256" key="5">
    <source>
        <dbReference type="ARBA" id="ARBA00022989"/>
    </source>
</evidence>
<organism evidence="9 10">
    <name type="scientific">Promicromonospora vindobonensis</name>
    <dbReference type="NCBI Taxonomy" id="195748"/>
    <lineage>
        <taxon>Bacteria</taxon>
        <taxon>Bacillati</taxon>
        <taxon>Actinomycetota</taxon>
        <taxon>Actinomycetes</taxon>
        <taxon>Micrococcales</taxon>
        <taxon>Promicromonosporaceae</taxon>
        <taxon>Promicromonospora</taxon>
    </lineage>
</organism>
<dbReference type="InterPro" id="IPR027417">
    <property type="entry name" value="P-loop_NTPase"/>
</dbReference>
<dbReference type="CDD" id="cd01127">
    <property type="entry name" value="TrwB_TraG_TraD_VirD4"/>
    <property type="match status" value="1"/>
</dbReference>
<keyword evidence="4 8" id="KW-0812">Transmembrane</keyword>
<dbReference type="InterPro" id="IPR051539">
    <property type="entry name" value="T4SS-coupling_protein"/>
</dbReference>
<protein>
    <submittedName>
        <fullName evidence="9">Type IV secretory system conjugative DNA transfer family protein</fullName>
    </submittedName>
</protein>
<evidence type="ECO:0000313" key="10">
    <source>
        <dbReference type="Proteomes" id="UP001597479"/>
    </source>
</evidence>
<dbReference type="PANTHER" id="PTHR37937:SF1">
    <property type="entry name" value="CONJUGATIVE TRANSFER: DNA TRANSPORT"/>
    <property type="match status" value="1"/>
</dbReference>
<accession>A0ABW5VT38</accession>
<evidence type="ECO:0000256" key="4">
    <source>
        <dbReference type="ARBA" id="ARBA00022692"/>
    </source>
</evidence>
<evidence type="ECO:0000256" key="7">
    <source>
        <dbReference type="SAM" id="MobiDB-lite"/>
    </source>
</evidence>
<dbReference type="Proteomes" id="UP001597479">
    <property type="component" value="Unassembled WGS sequence"/>
</dbReference>
<evidence type="ECO:0000256" key="2">
    <source>
        <dbReference type="ARBA" id="ARBA00008806"/>
    </source>
</evidence>
<dbReference type="EMBL" id="JBHUOG010000001">
    <property type="protein sequence ID" value="MFD2794404.1"/>
    <property type="molecule type" value="Genomic_DNA"/>
</dbReference>
<dbReference type="Pfam" id="PF02534">
    <property type="entry name" value="T4SS-DNA_transf"/>
    <property type="match status" value="1"/>
</dbReference>
<proteinExistence type="inferred from homology"/>
<reference evidence="10" key="1">
    <citation type="journal article" date="2019" name="Int. J. Syst. Evol. Microbiol.">
        <title>The Global Catalogue of Microorganisms (GCM) 10K type strain sequencing project: providing services to taxonomists for standard genome sequencing and annotation.</title>
        <authorList>
            <consortium name="The Broad Institute Genomics Platform"/>
            <consortium name="The Broad Institute Genome Sequencing Center for Infectious Disease"/>
            <person name="Wu L."/>
            <person name="Ma J."/>
        </authorList>
    </citation>
    <scope>NUCLEOTIDE SEQUENCE [LARGE SCALE GENOMIC DNA]</scope>
    <source>
        <strain evidence="10">CCM 7044</strain>
    </source>
</reference>
<sequence length="614" mass="63497">MTPAAGRPMGDELTNLALGALVALLTLSAVLRFSANLAALVTGHTVPDGGPASGLGVLASPTDPGRVVGAAGLNPFVYWLAVAVLLGGCGVLAWVVWRTAASLRTPSAHTSKAGLATSRDLARSASRRALLKRSGTLRPSVPRAEPTDVGYLLGYAHGHELWASVEDSMLVLGPPRSGKGLHLVISAVLDAPGAVITTATRPDTLAVTMAARQAVGPVAVFNPQRLAGNLPAGLRWSPIRGCETPRRAMVRAAGLAKETGLGGKGVDNGSFWENTTRGALQALLHAAALAGRTPKDLYVWSLSPAAAADAVAILRAHPRAAHGWGEGLDGMLNGDSRTRDNIWMGVGQALSCLADPDVLDAVSPGPDEVFDPEAFLRERGTLYLLATGSGASASGALIAALIEDITETARRLAAVSPRQRLDPPLLLALDEIGNIAALPSLRFLMADGGGSGMTTIPVFQSLAQARDQWGAETAAAMWDSAIVKIVLGGISTTGDLRDLSTLIGEKDEVTDSVTINETGARSIQRSLRRVPVMPPEAIRTLPFGTDLVLLRSAPPIIATLRPWTKRADAAQLAAGREAFEATVRSGASTAAASGDAVPDEVGDHVDERADDAAA</sequence>
<evidence type="ECO:0000256" key="1">
    <source>
        <dbReference type="ARBA" id="ARBA00004651"/>
    </source>
</evidence>
<comment type="subcellular location">
    <subcellularLocation>
        <location evidence="1">Cell membrane</location>
        <topology evidence="1">Multi-pass membrane protein</topology>
    </subcellularLocation>
</comment>
<feature type="region of interest" description="Disordered" evidence="7">
    <location>
        <begin position="586"/>
        <end position="614"/>
    </location>
</feature>
<dbReference type="RefSeq" id="WP_253873197.1">
    <property type="nucleotide sequence ID" value="NZ_JBHUOG010000001.1"/>
</dbReference>
<evidence type="ECO:0000256" key="6">
    <source>
        <dbReference type="ARBA" id="ARBA00023136"/>
    </source>
</evidence>
<feature type="compositionally biased region" description="Low complexity" evidence="7">
    <location>
        <begin position="586"/>
        <end position="596"/>
    </location>
</feature>
<keyword evidence="10" id="KW-1185">Reference proteome</keyword>
<gene>
    <name evidence="9" type="ORF">ACFS27_12680</name>
</gene>
<keyword evidence="3" id="KW-1003">Cell membrane</keyword>
<evidence type="ECO:0000313" key="9">
    <source>
        <dbReference type="EMBL" id="MFD2794404.1"/>
    </source>
</evidence>
<keyword evidence="5 8" id="KW-1133">Transmembrane helix</keyword>
<dbReference type="InterPro" id="IPR003688">
    <property type="entry name" value="TraG/VirD4"/>
</dbReference>
<dbReference type="PANTHER" id="PTHR37937">
    <property type="entry name" value="CONJUGATIVE TRANSFER: DNA TRANSPORT"/>
    <property type="match status" value="1"/>
</dbReference>
<keyword evidence="6 8" id="KW-0472">Membrane</keyword>
<feature type="transmembrane region" description="Helical" evidence="8">
    <location>
        <begin position="382"/>
        <end position="402"/>
    </location>
</feature>
<feature type="compositionally biased region" description="Basic and acidic residues" evidence="7">
    <location>
        <begin position="601"/>
        <end position="614"/>
    </location>
</feature>
<evidence type="ECO:0000256" key="8">
    <source>
        <dbReference type="SAM" id="Phobius"/>
    </source>
</evidence>
<dbReference type="SUPFAM" id="SSF52540">
    <property type="entry name" value="P-loop containing nucleoside triphosphate hydrolases"/>
    <property type="match status" value="1"/>
</dbReference>